<protein>
    <recommendedName>
        <fullName evidence="1">4Fe-4S ferredoxin-type domain-containing protein</fullName>
    </recommendedName>
</protein>
<sequence>MFQVIRNIHVAGRCTDCGECERVCPVNIPLRSLAKKMYELVDELFQFKAGMDKEASPLMSHYEQEEAEGLIR</sequence>
<dbReference type="EMBL" id="BARW01031130">
    <property type="protein sequence ID" value="GAJ13385.1"/>
    <property type="molecule type" value="Genomic_DNA"/>
</dbReference>
<feature type="domain" description="4Fe-4S ferredoxin-type" evidence="1">
    <location>
        <begin position="5"/>
        <end position="36"/>
    </location>
</feature>
<organism evidence="2">
    <name type="scientific">marine sediment metagenome</name>
    <dbReference type="NCBI Taxonomy" id="412755"/>
    <lineage>
        <taxon>unclassified sequences</taxon>
        <taxon>metagenomes</taxon>
        <taxon>ecological metagenomes</taxon>
    </lineage>
</organism>
<gene>
    <name evidence="2" type="ORF">S12H4_49590</name>
</gene>
<dbReference type="Pfam" id="PF00037">
    <property type="entry name" value="Fer4"/>
    <property type="match status" value="1"/>
</dbReference>
<evidence type="ECO:0000313" key="2">
    <source>
        <dbReference type="EMBL" id="GAJ13385.1"/>
    </source>
</evidence>
<evidence type="ECO:0000259" key="1">
    <source>
        <dbReference type="PROSITE" id="PS51379"/>
    </source>
</evidence>
<dbReference type="Gene3D" id="1.10.1060.10">
    <property type="entry name" value="Alpha-helical ferredoxin"/>
    <property type="match status" value="1"/>
</dbReference>
<dbReference type="InterPro" id="IPR017900">
    <property type="entry name" value="4Fe4S_Fe_S_CS"/>
</dbReference>
<dbReference type="InterPro" id="IPR009051">
    <property type="entry name" value="Helical_ferredxn"/>
</dbReference>
<dbReference type="AlphaFoldDB" id="X1VTP2"/>
<reference evidence="2" key="1">
    <citation type="journal article" date="2014" name="Front. Microbiol.">
        <title>High frequency of phylogenetically diverse reductive dehalogenase-homologous genes in deep subseafloor sedimentary metagenomes.</title>
        <authorList>
            <person name="Kawai M."/>
            <person name="Futagami T."/>
            <person name="Toyoda A."/>
            <person name="Takaki Y."/>
            <person name="Nishi S."/>
            <person name="Hori S."/>
            <person name="Arai W."/>
            <person name="Tsubouchi T."/>
            <person name="Morono Y."/>
            <person name="Uchiyama I."/>
            <person name="Ito T."/>
            <person name="Fujiyama A."/>
            <person name="Inagaki F."/>
            <person name="Takami H."/>
        </authorList>
    </citation>
    <scope>NUCLEOTIDE SEQUENCE</scope>
    <source>
        <strain evidence="2">Expedition CK06-06</strain>
    </source>
</reference>
<name>X1VTP2_9ZZZZ</name>
<comment type="caution">
    <text evidence="2">The sequence shown here is derived from an EMBL/GenBank/DDBJ whole genome shotgun (WGS) entry which is preliminary data.</text>
</comment>
<accession>X1VTP2</accession>
<dbReference type="PROSITE" id="PS51379">
    <property type="entry name" value="4FE4S_FER_2"/>
    <property type="match status" value="1"/>
</dbReference>
<dbReference type="InterPro" id="IPR017896">
    <property type="entry name" value="4Fe4S_Fe-S-bd"/>
</dbReference>
<dbReference type="GO" id="GO:0051536">
    <property type="term" value="F:iron-sulfur cluster binding"/>
    <property type="evidence" value="ECO:0007669"/>
    <property type="project" value="InterPro"/>
</dbReference>
<dbReference type="PROSITE" id="PS00198">
    <property type="entry name" value="4FE4S_FER_1"/>
    <property type="match status" value="1"/>
</dbReference>
<proteinExistence type="predicted"/>
<dbReference type="SUPFAM" id="SSF46548">
    <property type="entry name" value="alpha-helical ferredoxin"/>
    <property type="match status" value="1"/>
</dbReference>